<dbReference type="Proteomes" id="UP001225788">
    <property type="component" value="Plasmid unnamed1"/>
</dbReference>
<feature type="region of interest" description="Disordered" evidence="2">
    <location>
        <begin position="1"/>
        <end position="29"/>
    </location>
</feature>
<feature type="transmembrane region" description="Helical" evidence="3">
    <location>
        <begin position="251"/>
        <end position="275"/>
    </location>
</feature>
<dbReference type="EMBL" id="CP132315">
    <property type="protein sequence ID" value="WLS05220.1"/>
    <property type="molecule type" value="Genomic_DNA"/>
</dbReference>
<keyword evidence="3" id="KW-1133">Transmembrane helix</keyword>
<keyword evidence="3" id="KW-0812">Transmembrane</keyword>
<dbReference type="Gene3D" id="1.25.40.590">
    <property type="entry name" value="Type IV / VI secretion system, DotU"/>
    <property type="match status" value="1"/>
</dbReference>
<dbReference type="InterPro" id="IPR017733">
    <property type="entry name" value="OmpA-like_dom_proteobacteria"/>
</dbReference>
<evidence type="ECO:0000256" key="1">
    <source>
        <dbReference type="PROSITE-ProRule" id="PRU00473"/>
    </source>
</evidence>
<dbReference type="PANTHER" id="PTHR38033">
    <property type="entry name" value="MEMBRANE PROTEIN-RELATED"/>
    <property type="match status" value="1"/>
</dbReference>
<organism evidence="5 6">
    <name type="scientific">Shinella oryzae</name>
    <dbReference type="NCBI Taxonomy" id="2871820"/>
    <lineage>
        <taxon>Bacteria</taxon>
        <taxon>Pseudomonadati</taxon>
        <taxon>Pseudomonadota</taxon>
        <taxon>Alphaproteobacteria</taxon>
        <taxon>Hyphomicrobiales</taxon>
        <taxon>Rhizobiaceae</taxon>
        <taxon>Shinella</taxon>
    </lineage>
</organism>
<keyword evidence="6" id="KW-1185">Reference proteome</keyword>
<dbReference type="NCBIfam" id="TIGR03350">
    <property type="entry name" value="type_VI_ompA"/>
    <property type="match status" value="1"/>
</dbReference>
<evidence type="ECO:0000256" key="3">
    <source>
        <dbReference type="SAM" id="Phobius"/>
    </source>
</evidence>
<reference evidence="5 6" key="1">
    <citation type="submission" date="2023-08" db="EMBL/GenBank/DDBJ databases">
        <title>Pathogen: clinical or host-associated sample.</title>
        <authorList>
            <person name="Hergert J."/>
            <person name="Casey R."/>
            <person name="Wagner J."/>
            <person name="Young E.L."/>
            <person name="Oakeson K.F."/>
        </authorList>
    </citation>
    <scope>NUCLEOTIDE SEQUENCE [LARGE SCALE GENOMIC DNA]</scope>
    <source>
        <strain evidence="5 6">UPHL-collab-2</strain>
        <plasmid evidence="5 6">unnamed1</plasmid>
    </source>
</reference>
<dbReference type="CDD" id="cd07185">
    <property type="entry name" value="OmpA_C-like"/>
    <property type="match status" value="1"/>
</dbReference>
<evidence type="ECO:0000256" key="2">
    <source>
        <dbReference type="SAM" id="MobiDB-lite"/>
    </source>
</evidence>
<dbReference type="Pfam" id="PF09850">
    <property type="entry name" value="DotU"/>
    <property type="match status" value="1"/>
</dbReference>
<dbReference type="RefSeq" id="WP_306161684.1">
    <property type="nucleotide sequence ID" value="NZ_CP132315.1"/>
</dbReference>
<feature type="region of interest" description="Disordered" evidence="2">
    <location>
        <begin position="424"/>
        <end position="484"/>
    </location>
</feature>
<protein>
    <submittedName>
        <fullName evidence="5">Type VI secretion system protein TssL, long form</fullName>
    </submittedName>
</protein>
<sequence length="484" mass="53110">MVQTARRNVSDEPTLIRPRPGGSRANTPLFAEDGAASARPADETHVQTPTVANFETPDLRVPTFFGKRLPLVVGAAVPLLNLASRIAISTRPVNPASLRQQAMASLRDYERRLASSQVPIEQARIAHYSVCATLDDIVLSKSWGASSEWSRNGLVPTFHMDVTGGERFFDLLAYLHKDAGTNRDLLYLMYLCLSLGFEGRMRVSPQGHLELQRIREGLYRTLRALFGELEREISPHWRGVNAEHRPPRPSMLLYATAGALALLLALGFFGFTLALNIRSDDTLAKLATLGPKTAASLALIERPVDVVKVEKAEPQIDRAAEIRAFLQPEIDAKTLTLTEKPNGALIRIVTGSLFDSGSATLSDEFKPLIERIAAESAKRGYSAAVTGHTDNVPIRRNIRFPSNFDLSKGRADVVAEIMRQHLPGNRVTSDGRADTEPLQSNDTAEGRAANRRTEIFVSWQHVDSAKPAQEDDTPGGAAEQQTQQ</sequence>
<dbReference type="PROSITE" id="PS51123">
    <property type="entry name" value="OMPA_2"/>
    <property type="match status" value="1"/>
</dbReference>
<dbReference type="NCBIfam" id="NF038228">
    <property type="entry name" value="IcmH_DotU_IVB"/>
    <property type="match status" value="1"/>
</dbReference>
<dbReference type="InterPro" id="IPR017732">
    <property type="entry name" value="T4/T6SS_DotU"/>
</dbReference>
<dbReference type="Gene3D" id="3.30.1330.60">
    <property type="entry name" value="OmpA-like domain"/>
    <property type="match status" value="1"/>
</dbReference>
<dbReference type="NCBIfam" id="TIGR03349">
    <property type="entry name" value="IV_VI_DotU"/>
    <property type="match status" value="1"/>
</dbReference>
<evidence type="ECO:0000313" key="6">
    <source>
        <dbReference type="Proteomes" id="UP001225788"/>
    </source>
</evidence>
<gene>
    <name evidence="5" type="primary">tssL</name>
    <name evidence="5" type="ORF">Q9315_23995</name>
</gene>
<dbReference type="SUPFAM" id="SSF103088">
    <property type="entry name" value="OmpA-like"/>
    <property type="match status" value="1"/>
</dbReference>
<keyword evidence="1 3" id="KW-0472">Membrane</keyword>
<name>A0ABY9KB59_9HYPH</name>
<geneLocation type="plasmid" evidence="5 6">
    <name>unnamed1</name>
</geneLocation>
<feature type="domain" description="OmpA-like" evidence="4">
    <location>
        <begin position="341"/>
        <end position="461"/>
    </location>
</feature>
<dbReference type="PANTHER" id="PTHR38033:SF1">
    <property type="entry name" value="DOTU FAMILY TYPE IV_VI SECRETION SYSTEM PROTEIN"/>
    <property type="match status" value="1"/>
</dbReference>
<evidence type="ECO:0000259" key="4">
    <source>
        <dbReference type="PROSITE" id="PS51123"/>
    </source>
</evidence>
<evidence type="ECO:0000313" key="5">
    <source>
        <dbReference type="EMBL" id="WLS05220.1"/>
    </source>
</evidence>
<accession>A0ABY9KB59</accession>
<proteinExistence type="predicted"/>
<dbReference type="InterPro" id="IPR038522">
    <property type="entry name" value="T4/T6SS_DotU_sf"/>
</dbReference>
<dbReference type="Pfam" id="PF00691">
    <property type="entry name" value="OmpA"/>
    <property type="match status" value="1"/>
</dbReference>
<keyword evidence="5" id="KW-0614">Plasmid</keyword>
<dbReference type="InterPro" id="IPR006665">
    <property type="entry name" value="OmpA-like"/>
</dbReference>
<dbReference type="InterPro" id="IPR036737">
    <property type="entry name" value="OmpA-like_sf"/>
</dbReference>